<feature type="compositionally biased region" description="Acidic residues" evidence="1">
    <location>
        <begin position="53"/>
        <end position="67"/>
    </location>
</feature>
<name>A0A399D203_9BACT</name>
<keyword evidence="4" id="KW-1185">Reference proteome</keyword>
<comment type="caution">
    <text evidence="3">The sequence shown here is derived from an EMBL/GenBank/DDBJ whole genome shotgun (WGS) entry which is preliminary data.</text>
</comment>
<keyword evidence="2" id="KW-0812">Transmembrane</keyword>
<evidence type="ECO:0008006" key="5">
    <source>
        <dbReference type="Google" id="ProtNLM"/>
    </source>
</evidence>
<reference evidence="3 4" key="1">
    <citation type="journal article" date="2015" name="Int. J. Syst. Evol. Microbiol.">
        <title>Mariniphaga sediminis sp. nov., isolated from coastal sediment.</title>
        <authorList>
            <person name="Wang F.Q."/>
            <person name="Shen Q.Y."/>
            <person name="Chen G.J."/>
            <person name="Du Z.J."/>
        </authorList>
    </citation>
    <scope>NUCLEOTIDE SEQUENCE [LARGE SCALE GENOMIC DNA]</scope>
    <source>
        <strain evidence="3 4">SY21</strain>
    </source>
</reference>
<keyword evidence="2" id="KW-0472">Membrane</keyword>
<evidence type="ECO:0000313" key="3">
    <source>
        <dbReference type="EMBL" id="RIH65496.1"/>
    </source>
</evidence>
<feature type="transmembrane region" description="Helical" evidence="2">
    <location>
        <begin position="12"/>
        <end position="34"/>
    </location>
</feature>
<keyword evidence="2" id="KW-1133">Transmembrane helix</keyword>
<gene>
    <name evidence="3" type="ORF">D1164_10275</name>
</gene>
<evidence type="ECO:0000313" key="4">
    <source>
        <dbReference type="Proteomes" id="UP000266441"/>
    </source>
</evidence>
<organism evidence="3 4">
    <name type="scientific">Mariniphaga sediminis</name>
    <dbReference type="NCBI Taxonomy" id="1628158"/>
    <lineage>
        <taxon>Bacteria</taxon>
        <taxon>Pseudomonadati</taxon>
        <taxon>Bacteroidota</taxon>
        <taxon>Bacteroidia</taxon>
        <taxon>Marinilabiliales</taxon>
        <taxon>Prolixibacteraceae</taxon>
        <taxon>Mariniphaga</taxon>
    </lineage>
</organism>
<protein>
    <recommendedName>
        <fullName evidence="5">Energy transducer TonB</fullName>
    </recommendedName>
</protein>
<feature type="compositionally biased region" description="Polar residues" evidence="1">
    <location>
        <begin position="71"/>
        <end position="91"/>
    </location>
</feature>
<feature type="region of interest" description="Disordered" evidence="1">
    <location>
        <begin position="53"/>
        <end position="91"/>
    </location>
</feature>
<evidence type="ECO:0000256" key="2">
    <source>
        <dbReference type="SAM" id="Phobius"/>
    </source>
</evidence>
<dbReference type="AlphaFoldDB" id="A0A399D203"/>
<dbReference type="EMBL" id="QWET01000006">
    <property type="protein sequence ID" value="RIH65496.1"/>
    <property type="molecule type" value="Genomic_DNA"/>
</dbReference>
<dbReference type="Proteomes" id="UP000266441">
    <property type="component" value="Unassembled WGS sequence"/>
</dbReference>
<evidence type="ECO:0000256" key="1">
    <source>
        <dbReference type="SAM" id="MobiDB-lite"/>
    </source>
</evidence>
<sequence>MGKLYKIYKRNIYGVMGTLIFHILLFSAFLIAGIEMKGTVQEEELLIEFPDLLPEEELPEDEVEQQESEPTPNEASSPLQETRSNRTNVASNRLAQNDEFFDEEYLREVEAAKQLVSDVNNQLSKEAVDMEDIEMPVQTTEGMNPDSIQNVVYTGESNIVYYLKNRHHLRLPIPVYLAQGGGKIIVDISVNRQGKVIQAEPRKNPAIRDEQIYIYAKVAASRTVFNSDPNAPNPQQGTIHYTFVAQ</sequence>
<proteinExistence type="predicted"/>
<accession>A0A399D203</accession>